<keyword evidence="2" id="KW-1185">Reference proteome</keyword>
<organism evidence="1 2">
    <name type="scientific">Acorus gramineus</name>
    <name type="common">Dwarf sweet flag</name>
    <dbReference type="NCBI Taxonomy" id="55184"/>
    <lineage>
        <taxon>Eukaryota</taxon>
        <taxon>Viridiplantae</taxon>
        <taxon>Streptophyta</taxon>
        <taxon>Embryophyta</taxon>
        <taxon>Tracheophyta</taxon>
        <taxon>Spermatophyta</taxon>
        <taxon>Magnoliopsida</taxon>
        <taxon>Liliopsida</taxon>
        <taxon>Acoraceae</taxon>
        <taxon>Acorus</taxon>
    </lineage>
</organism>
<evidence type="ECO:0000313" key="2">
    <source>
        <dbReference type="Proteomes" id="UP001179952"/>
    </source>
</evidence>
<name>A0AAV9A344_ACOGR</name>
<dbReference type="Proteomes" id="UP001179952">
    <property type="component" value="Unassembled WGS sequence"/>
</dbReference>
<reference evidence="1" key="1">
    <citation type="journal article" date="2023" name="Nat. Commun.">
        <title>Diploid and tetraploid genomes of Acorus and the evolution of monocots.</title>
        <authorList>
            <person name="Ma L."/>
            <person name="Liu K.W."/>
            <person name="Li Z."/>
            <person name="Hsiao Y.Y."/>
            <person name="Qi Y."/>
            <person name="Fu T."/>
            <person name="Tang G.D."/>
            <person name="Zhang D."/>
            <person name="Sun W.H."/>
            <person name="Liu D.K."/>
            <person name="Li Y."/>
            <person name="Chen G.Z."/>
            <person name="Liu X.D."/>
            <person name="Liao X.Y."/>
            <person name="Jiang Y.T."/>
            <person name="Yu X."/>
            <person name="Hao Y."/>
            <person name="Huang J."/>
            <person name="Zhao X.W."/>
            <person name="Ke S."/>
            <person name="Chen Y.Y."/>
            <person name="Wu W.L."/>
            <person name="Hsu J.L."/>
            <person name="Lin Y.F."/>
            <person name="Huang M.D."/>
            <person name="Li C.Y."/>
            <person name="Huang L."/>
            <person name="Wang Z.W."/>
            <person name="Zhao X."/>
            <person name="Zhong W.Y."/>
            <person name="Peng D.H."/>
            <person name="Ahmad S."/>
            <person name="Lan S."/>
            <person name="Zhang J.S."/>
            <person name="Tsai W.C."/>
            <person name="Van de Peer Y."/>
            <person name="Liu Z.J."/>
        </authorList>
    </citation>
    <scope>NUCLEOTIDE SEQUENCE</scope>
    <source>
        <strain evidence="1">SCP</strain>
    </source>
</reference>
<dbReference type="EMBL" id="JAUJYN010000015">
    <property type="protein sequence ID" value="KAK1258568.1"/>
    <property type="molecule type" value="Genomic_DNA"/>
</dbReference>
<proteinExistence type="predicted"/>
<comment type="caution">
    <text evidence="1">The sequence shown here is derived from an EMBL/GenBank/DDBJ whole genome shotgun (WGS) entry which is preliminary data.</text>
</comment>
<accession>A0AAV9A344</accession>
<reference evidence="1" key="2">
    <citation type="submission" date="2023-06" db="EMBL/GenBank/DDBJ databases">
        <authorList>
            <person name="Ma L."/>
            <person name="Liu K.-W."/>
            <person name="Li Z."/>
            <person name="Hsiao Y.-Y."/>
            <person name="Qi Y."/>
            <person name="Fu T."/>
            <person name="Tang G."/>
            <person name="Zhang D."/>
            <person name="Sun W.-H."/>
            <person name="Liu D.-K."/>
            <person name="Li Y."/>
            <person name="Chen G.-Z."/>
            <person name="Liu X.-D."/>
            <person name="Liao X.-Y."/>
            <person name="Jiang Y.-T."/>
            <person name="Yu X."/>
            <person name="Hao Y."/>
            <person name="Huang J."/>
            <person name="Zhao X.-W."/>
            <person name="Ke S."/>
            <person name="Chen Y.-Y."/>
            <person name="Wu W.-L."/>
            <person name="Hsu J.-L."/>
            <person name="Lin Y.-F."/>
            <person name="Huang M.-D."/>
            <person name="Li C.-Y."/>
            <person name="Huang L."/>
            <person name="Wang Z.-W."/>
            <person name="Zhao X."/>
            <person name="Zhong W.-Y."/>
            <person name="Peng D.-H."/>
            <person name="Ahmad S."/>
            <person name="Lan S."/>
            <person name="Zhang J.-S."/>
            <person name="Tsai W.-C."/>
            <person name="Van De Peer Y."/>
            <person name="Liu Z.-J."/>
        </authorList>
    </citation>
    <scope>NUCLEOTIDE SEQUENCE</scope>
    <source>
        <strain evidence="1">SCP</strain>
        <tissue evidence="1">Leaves</tissue>
    </source>
</reference>
<evidence type="ECO:0000313" key="1">
    <source>
        <dbReference type="EMBL" id="KAK1258568.1"/>
    </source>
</evidence>
<sequence>MSFGVSRWMSSKEKYSRLLLALGDGDGEALYRRCEGYTAYTLLSHRSPSIFKLEAFEVVKIAGQPKKYKIKKIHIINFSQKYCALQFG</sequence>
<dbReference type="AlphaFoldDB" id="A0AAV9A344"/>
<protein>
    <submittedName>
        <fullName evidence="1">Uncharacterized protein</fullName>
    </submittedName>
</protein>
<gene>
    <name evidence="1" type="ORF">QJS04_geneDACA014842</name>
</gene>